<keyword evidence="2" id="KW-1185">Reference proteome</keyword>
<proteinExistence type="predicted"/>
<protein>
    <submittedName>
        <fullName evidence="1">Uncharacterized protein</fullName>
    </submittedName>
</protein>
<name>A0A8S1GT53_9PELO</name>
<gene>
    <name evidence="1" type="ORF">CAUJ_LOCUS1980</name>
</gene>
<evidence type="ECO:0000313" key="2">
    <source>
        <dbReference type="Proteomes" id="UP000835052"/>
    </source>
</evidence>
<organism evidence="1 2">
    <name type="scientific">Caenorhabditis auriculariae</name>
    <dbReference type="NCBI Taxonomy" id="2777116"/>
    <lineage>
        <taxon>Eukaryota</taxon>
        <taxon>Metazoa</taxon>
        <taxon>Ecdysozoa</taxon>
        <taxon>Nematoda</taxon>
        <taxon>Chromadorea</taxon>
        <taxon>Rhabditida</taxon>
        <taxon>Rhabditina</taxon>
        <taxon>Rhabditomorpha</taxon>
        <taxon>Rhabditoidea</taxon>
        <taxon>Rhabditidae</taxon>
        <taxon>Peloderinae</taxon>
        <taxon>Caenorhabditis</taxon>
    </lineage>
</organism>
<dbReference type="Proteomes" id="UP000835052">
    <property type="component" value="Unassembled WGS sequence"/>
</dbReference>
<sequence>MLSSWWEEPSIGCLAVLMQRMYRKFGDVEFRSYESALADAAPREWNCVANGRIMWHLFGVSNSYLWETNLMTPTNTKAPFMCRPAKPVLAVRCFNIDDIARNAYLLLYPNKERLLKDFVLEYQQKVKETWTMHHTRIIYEYARGKDCFQVFRPVGRVTVATKSAMTVTLRPMRID</sequence>
<dbReference type="AlphaFoldDB" id="A0A8S1GT53"/>
<accession>A0A8S1GT53</accession>
<evidence type="ECO:0000313" key="1">
    <source>
        <dbReference type="EMBL" id="CAD6186061.1"/>
    </source>
</evidence>
<comment type="caution">
    <text evidence="1">The sequence shown here is derived from an EMBL/GenBank/DDBJ whole genome shotgun (WGS) entry which is preliminary data.</text>
</comment>
<dbReference type="EMBL" id="CAJGYM010000003">
    <property type="protein sequence ID" value="CAD6186061.1"/>
    <property type="molecule type" value="Genomic_DNA"/>
</dbReference>
<reference evidence="1" key="1">
    <citation type="submission" date="2020-10" db="EMBL/GenBank/DDBJ databases">
        <authorList>
            <person name="Kikuchi T."/>
        </authorList>
    </citation>
    <scope>NUCLEOTIDE SEQUENCE</scope>
    <source>
        <strain evidence="1">NKZ352</strain>
    </source>
</reference>